<evidence type="ECO:0000313" key="2">
    <source>
        <dbReference type="EMBL" id="KAA9087185.1"/>
    </source>
</evidence>
<protein>
    <submittedName>
        <fullName evidence="2">LysM peptidoglycan-binding domain-containing protein</fullName>
    </submittedName>
</protein>
<gene>
    <name evidence="2" type="ORF">F6B42_09545</name>
</gene>
<accession>A0A5J5IRU2</accession>
<proteinExistence type="predicted"/>
<keyword evidence="3" id="KW-1185">Reference proteome</keyword>
<dbReference type="PANTHER" id="PTHR33734:SF22">
    <property type="entry name" value="MEMBRANE-BOUND LYTIC MUREIN TRANSGLYCOSYLASE D"/>
    <property type="match status" value="1"/>
</dbReference>
<dbReference type="AlphaFoldDB" id="A0A5J5IRU2"/>
<evidence type="ECO:0000259" key="1">
    <source>
        <dbReference type="PROSITE" id="PS51782"/>
    </source>
</evidence>
<dbReference type="Pfam" id="PF01476">
    <property type="entry name" value="LysM"/>
    <property type="match status" value="3"/>
</dbReference>
<dbReference type="SUPFAM" id="SSF54106">
    <property type="entry name" value="LysM domain"/>
    <property type="match status" value="3"/>
</dbReference>
<dbReference type="EMBL" id="VYRZ01000002">
    <property type="protein sequence ID" value="KAA9087185.1"/>
    <property type="molecule type" value="Genomic_DNA"/>
</dbReference>
<dbReference type="PANTHER" id="PTHR33734">
    <property type="entry name" value="LYSM DOMAIN-CONTAINING GPI-ANCHORED PROTEIN 2"/>
    <property type="match status" value="1"/>
</dbReference>
<reference evidence="3" key="1">
    <citation type="submission" date="2019-09" db="EMBL/GenBank/DDBJ databases">
        <title>Mumia zhuanghuii sp. nov. isolated from the intestinal contents of plateau pika (Ochotona curzoniae) in the Qinghai-Tibet plateau of China.</title>
        <authorList>
            <person name="Tian Z."/>
        </authorList>
    </citation>
    <scope>NUCLEOTIDE SEQUENCE [LARGE SCALE GENOMIC DNA]</scope>
    <source>
        <strain evidence="3">DSM 25564</strain>
    </source>
</reference>
<sequence>MVTPVTRVTPVASVDRDLLACQRFGDFREGTPVRRDPLPHPPSVRSRVPVLTAPVVVGSIALSLTGTPAIAVEPAPRPALDPALRDALASATRAMDAAATHTVRAGDTVSRIAAANGLRTADVLSWNGLDWSAVIHPGDVLRLTPATAAGPAPAPVAASAPAAAHTVVAGDTLWAVARAHGVSVAAVAQANGMGPDAVIYPGRTLALPTAGATAPGAGPAPAAAPVAPAPAAAAIHTVVAGDTVGAIAARHGLAIDAVLSANALDRTSIIYPGQDLVIPGGDIVPAAAVASVDTAALGLDEEQIANARLIIQVGRERGVPDRGIAIALATAMVESWIRNLDWGDRDSLGLFQQRPSTGWGSPEQVLDPTRSIAAFYGGPADPNGAETRGLLDIAGWESLAFTDAAQAVQISAYPERYGEWEAQAYSWLAALG</sequence>
<dbReference type="OrthoDB" id="5171895at2"/>
<name>A0A5J5IRU2_9MICO</name>
<dbReference type="CDD" id="cd00118">
    <property type="entry name" value="LysM"/>
    <property type="match status" value="3"/>
</dbReference>
<dbReference type="InterPro" id="IPR018392">
    <property type="entry name" value="LysM"/>
</dbReference>
<feature type="domain" description="LysM" evidence="1">
    <location>
        <begin position="234"/>
        <end position="278"/>
    </location>
</feature>
<feature type="domain" description="LysM" evidence="1">
    <location>
        <begin position="99"/>
        <end position="143"/>
    </location>
</feature>
<comment type="caution">
    <text evidence="2">The sequence shown here is derived from an EMBL/GenBank/DDBJ whole genome shotgun (WGS) entry which is preliminary data.</text>
</comment>
<dbReference type="PROSITE" id="PS51782">
    <property type="entry name" value="LYSM"/>
    <property type="match status" value="3"/>
</dbReference>
<evidence type="ECO:0000313" key="3">
    <source>
        <dbReference type="Proteomes" id="UP000327039"/>
    </source>
</evidence>
<dbReference type="InterPro" id="IPR036779">
    <property type="entry name" value="LysM_dom_sf"/>
</dbReference>
<dbReference type="Gene3D" id="3.10.350.10">
    <property type="entry name" value="LysM domain"/>
    <property type="match status" value="3"/>
</dbReference>
<feature type="domain" description="LysM" evidence="1">
    <location>
        <begin position="163"/>
        <end position="207"/>
    </location>
</feature>
<dbReference type="Proteomes" id="UP000327039">
    <property type="component" value="Unassembled WGS sequence"/>
</dbReference>
<dbReference type="SMART" id="SM00257">
    <property type="entry name" value="LysM"/>
    <property type="match status" value="3"/>
</dbReference>
<organism evidence="2 3">
    <name type="scientific">Microbacterium radiodurans</name>
    <dbReference type="NCBI Taxonomy" id="661398"/>
    <lineage>
        <taxon>Bacteria</taxon>
        <taxon>Bacillati</taxon>
        <taxon>Actinomycetota</taxon>
        <taxon>Actinomycetes</taxon>
        <taxon>Micrococcales</taxon>
        <taxon>Microbacteriaceae</taxon>
        <taxon>Microbacterium</taxon>
    </lineage>
</organism>